<sequence>MIRIKPCARTRPFKNEAAELVFREKGRNAPNVADGHLDGLSGGIKRQLPFVKSFTVTLENFVGDSLIGSSWTILAAQRSILGRKTINLLTDVALRVSLLSSDMRPQ</sequence>
<accession>A0A5C5XVR2</accession>
<proteinExistence type="predicted"/>
<dbReference type="RefSeq" id="WP_146391686.1">
    <property type="nucleotide sequence ID" value="NZ_SJPK01000005.1"/>
</dbReference>
<gene>
    <name evidence="1" type="ORF">CA85_27080</name>
</gene>
<keyword evidence="2" id="KW-1185">Reference proteome</keyword>
<protein>
    <submittedName>
        <fullName evidence="1">Uncharacterized protein</fullName>
    </submittedName>
</protein>
<organism evidence="1 2">
    <name type="scientific">Allorhodopirellula solitaria</name>
    <dbReference type="NCBI Taxonomy" id="2527987"/>
    <lineage>
        <taxon>Bacteria</taxon>
        <taxon>Pseudomonadati</taxon>
        <taxon>Planctomycetota</taxon>
        <taxon>Planctomycetia</taxon>
        <taxon>Pirellulales</taxon>
        <taxon>Pirellulaceae</taxon>
        <taxon>Allorhodopirellula</taxon>
    </lineage>
</organism>
<dbReference type="Proteomes" id="UP000318053">
    <property type="component" value="Unassembled WGS sequence"/>
</dbReference>
<reference evidence="1 2" key="1">
    <citation type="submission" date="2019-02" db="EMBL/GenBank/DDBJ databases">
        <title>Deep-cultivation of Planctomycetes and their phenomic and genomic characterization uncovers novel biology.</title>
        <authorList>
            <person name="Wiegand S."/>
            <person name="Jogler M."/>
            <person name="Boedeker C."/>
            <person name="Pinto D."/>
            <person name="Vollmers J."/>
            <person name="Rivas-Marin E."/>
            <person name="Kohn T."/>
            <person name="Peeters S.H."/>
            <person name="Heuer A."/>
            <person name="Rast P."/>
            <person name="Oberbeckmann S."/>
            <person name="Bunk B."/>
            <person name="Jeske O."/>
            <person name="Meyerdierks A."/>
            <person name="Storesund J.E."/>
            <person name="Kallscheuer N."/>
            <person name="Luecker S."/>
            <person name="Lage O.M."/>
            <person name="Pohl T."/>
            <person name="Merkel B.J."/>
            <person name="Hornburger P."/>
            <person name="Mueller R.-W."/>
            <person name="Bruemmer F."/>
            <person name="Labrenz M."/>
            <person name="Spormann A.M."/>
            <person name="Op Den Camp H."/>
            <person name="Overmann J."/>
            <person name="Amann R."/>
            <person name="Jetten M.S.M."/>
            <person name="Mascher T."/>
            <person name="Medema M.H."/>
            <person name="Devos D.P."/>
            <person name="Kaster A.-K."/>
            <person name="Ovreas L."/>
            <person name="Rohde M."/>
            <person name="Galperin M.Y."/>
            <person name="Jogler C."/>
        </authorList>
    </citation>
    <scope>NUCLEOTIDE SEQUENCE [LARGE SCALE GENOMIC DNA]</scope>
    <source>
        <strain evidence="1 2">CA85</strain>
    </source>
</reference>
<comment type="caution">
    <text evidence="1">The sequence shown here is derived from an EMBL/GenBank/DDBJ whole genome shotgun (WGS) entry which is preliminary data.</text>
</comment>
<evidence type="ECO:0000313" key="2">
    <source>
        <dbReference type="Proteomes" id="UP000318053"/>
    </source>
</evidence>
<name>A0A5C5XVR2_9BACT</name>
<dbReference type="AlphaFoldDB" id="A0A5C5XVR2"/>
<evidence type="ECO:0000313" key="1">
    <source>
        <dbReference type="EMBL" id="TWT66611.1"/>
    </source>
</evidence>
<dbReference type="EMBL" id="SJPK01000005">
    <property type="protein sequence ID" value="TWT66611.1"/>
    <property type="molecule type" value="Genomic_DNA"/>
</dbReference>